<evidence type="ECO:0000313" key="8">
    <source>
        <dbReference type="Proteomes" id="UP000658656"/>
    </source>
</evidence>
<dbReference type="InterPro" id="IPR025110">
    <property type="entry name" value="AMP-bd_C"/>
</dbReference>
<dbReference type="GO" id="GO:0015645">
    <property type="term" value="F:fatty acid ligase activity"/>
    <property type="evidence" value="ECO:0007669"/>
    <property type="project" value="TreeGrafter"/>
</dbReference>
<keyword evidence="4" id="KW-0067">ATP-binding</keyword>
<keyword evidence="3" id="KW-0547">Nucleotide-binding</keyword>
<protein>
    <submittedName>
        <fullName evidence="7">Acetate--CoA ligase</fullName>
    </submittedName>
</protein>
<dbReference type="GO" id="GO:0006633">
    <property type="term" value="P:fatty acid biosynthetic process"/>
    <property type="evidence" value="ECO:0007669"/>
    <property type="project" value="TreeGrafter"/>
</dbReference>
<feature type="domain" description="AMP-binding enzyme C-terminal" evidence="6">
    <location>
        <begin position="481"/>
        <end position="558"/>
    </location>
</feature>
<dbReference type="InterPro" id="IPR045851">
    <property type="entry name" value="AMP-bd_C_sf"/>
</dbReference>
<dbReference type="GO" id="GO:0006637">
    <property type="term" value="P:acyl-CoA metabolic process"/>
    <property type="evidence" value="ECO:0007669"/>
    <property type="project" value="TreeGrafter"/>
</dbReference>
<dbReference type="AlphaFoldDB" id="A0A8H9MC88"/>
<evidence type="ECO:0000259" key="5">
    <source>
        <dbReference type="Pfam" id="PF00501"/>
    </source>
</evidence>
<evidence type="ECO:0000256" key="3">
    <source>
        <dbReference type="ARBA" id="ARBA00022741"/>
    </source>
</evidence>
<evidence type="ECO:0000259" key="6">
    <source>
        <dbReference type="Pfam" id="PF13193"/>
    </source>
</evidence>
<dbReference type="Pfam" id="PF00501">
    <property type="entry name" value="AMP-binding"/>
    <property type="match status" value="1"/>
</dbReference>
<dbReference type="GO" id="GO:0004321">
    <property type="term" value="F:fatty-acyl-CoA synthase activity"/>
    <property type="evidence" value="ECO:0007669"/>
    <property type="project" value="TreeGrafter"/>
</dbReference>
<evidence type="ECO:0000256" key="1">
    <source>
        <dbReference type="ARBA" id="ARBA00006432"/>
    </source>
</evidence>
<evidence type="ECO:0000313" key="7">
    <source>
        <dbReference type="EMBL" id="GHF52107.1"/>
    </source>
</evidence>
<reference evidence="7" key="2">
    <citation type="submission" date="2020-09" db="EMBL/GenBank/DDBJ databases">
        <authorList>
            <person name="Sun Q."/>
            <person name="Zhou Y."/>
        </authorList>
    </citation>
    <scope>NUCLEOTIDE SEQUENCE</scope>
    <source>
        <strain evidence="7">CGMCC 4.7679</strain>
    </source>
</reference>
<keyword evidence="2 7" id="KW-0436">Ligase</keyword>
<dbReference type="Pfam" id="PF13193">
    <property type="entry name" value="AMP-binding_C"/>
    <property type="match status" value="1"/>
</dbReference>
<evidence type="ECO:0000256" key="2">
    <source>
        <dbReference type="ARBA" id="ARBA00022598"/>
    </source>
</evidence>
<dbReference type="GO" id="GO:0016405">
    <property type="term" value="F:CoA-ligase activity"/>
    <property type="evidence" value="ECO:0007669"/>
    <property type="project" value="UniProtKB-ARBA"/>
</dbReference>
<dbReference type="RefSeq" id="WP_145936876.1">
    <property type="nucleotide sequence ID" value="NZ_BNAV01000003.1"/>
</dbReference>
<dbReference type="InterPro" id="IPR000873">
    <property type="entry name" value="AMP-dep_synth/lig_dom"/>
</dbReference>
<dbReference type="PANTHER" id="PTHR43605:SF10">
    <property type="entry name" value="ACYL-COA SYNTHETASE MEDIUM CHAIN FAMILY MEMBER 3"/>
    <property type="match status" value="1"/>
</dbReference>
<dbReference type="Gene3D" id="3.40.50.12780">
    <property type="entry name" value="N-terminal domain of ligase-like"/>
    <property type="match status" value="1"/>
</dbReference>
<dbReference type="GO" id="GO:0005524">
    <property type="term" value="F:ATP binding"/>
    <property type="evidence" value="ECO:0007669"/>
    <property type="project" value="UniProtKB-KW"/>
</dbReference>
<dbReference type="PANTHER" id="PTHR43605">
    <property type="entry name" value="ACYL-COENZYME A SYNTHETASE"/>
    <property type="match status" value="1"/>
</dbReference>
<comment type="caution">
    <text evidence="7">The sequence shown here is derived from an EMBL/GenBank/DDBJ whole genome shotgun (WGS) entry which is preliminary data.</text>
</comment>
<comment type="similarity">
    <text evidence="1">Belongs to the ATP-dependent AMP-binding enzyme family.</text>
</comment>
<reference evidence="7" key="1">
    <citation type="journal article" date="2014" name="Int. J. Syst. Evol. Microbiol.">
        <title>Complete genome sequence of Corynebacterium casei LMG S-19264T (=DSM 44701T), isolated from a smear-ripened cheese.</title>
        <authorList>
            <consortium name="US DOE Joint Genome Institute (JGI-PGF)"/>
            <person name="Walter F."/>
            <person name="Albersmeier A."/>
            <person name="Kalinowski J."/>
            <person name="Ruckert C."/>
        </authorList>
    </citation>
    <scope>NUCLEOTIDE SEQUENCE</scope>
    <source>
        <strain evidence="7">CGMCC 4.7679</strain>
    </source>
</reference>
<keyword evidence="8" id="KW-1185">Reference proteome</keyword>
<sequence length="579" mass="63113">MTWPTVRKPAAVRAAANLRDYPRTAAGFSWEEERLGLSGLPEGRGLNVAHEAVDRYAAGPRRDHPALRWLDRYDVVHDFTYGELAERSNRFADLLGRLGVPRGERVFTLLGRVPDLYVAVLGTLKAGCVLSPLFPVYGPEPIRERLRLGEAGVLVTTPELYCGKVAPLRGSLPSLRQVLVTGANAEEGALALDPALAAASPAYEIEPTAPEDPAFLYFTGGTAGRPKGVLQAHEAVLAHHVSARYALDLHADDVYWCSADPGGVAGMTYAVVAPLTVGVTTVSVDGGFDRRRWLSVLSGQRISVWYTEPWALRALMRRGAEPPAEHDLSALRFVASTGEALGPEAVVWGQDALGTPVHDTWWQAETGAIAIANYAGEEVRPGSMGRPLPGIGAGLVERGEDGKVRELSGDERQAGELALRRGWPSMFRGYWRDPDRYDESFSDGWYLTGDVARRDEDGYFWFVGRTEDVISAGEYLVGPFEVESVLLTHPAVRETGVIGMPDSHDGERVKAVVVPHVGYEPDEDLRLELLAFGRRALGALAPREIGFAARLPRTRGGKVLHRVLKTRELGLPDGVEEQR</sequence>
<dbReference type="OrthoDB" id="9803968at2"/>
<dbReference type="SUPFAM" id="SSF56801">
    <property type="entry name" value="Acetyl-CoA synthetase-like"/>
    <property type="match status" value="1"/>
</dbReference>
<accession>A0A8H9MC88</accession>
<evidence type="ECO:0000256" key="4">
    <source>
        <dbReference type="ARBA" id="ARBA00022840"/>
    </source>
</evidence>
<organism evidence="7 8">
    <name type="scientific">Amycolatopsis bartoniae</name>
    <dbReference type="NCBI Taxonomy" id="941986"/>
    <lineage>
        <taxon>Bacteria</taxon>
        <taxon>Bacillati</taxon>
        <taxon>Actinomycetota</taxon>
        <taxon>Actinomycetes</taxon>
        <taxon>Pseudonocardiales</taxon>
        <taxon>Pseudonocardiaceae</taxon>
        <taxon>Amycolatopsis</taxon>
    </lineage>
</organism>
<dbReference type="InterPro" id="IPR042099">
    <property type="entry name" value="ANL_N_sf"/>
</dbReference>
<gene>
    <name evidence="7" type="ORF">GCM10017566_26760</name>
</gene>
<feature type="domain" description="AMP-dependent synthetase/ligase" evidence="5">
    <location>
        <begin position="58"/>
        <end position="431"/>
    </location>
</feature>
<dbReference type="Gene3D" id="3.30.300.30">
    <property type="match status" value="1"/>
</dbReference>
<dbReference type="InterPro" id="IPR051087">
    <property type="entry name" value="Mitochondrial_ACSM"/>
</dbReference>
<dbReference type="EMBL" id="BNAV01000003">
    <property type="protein sequence ID" value="GHF52107.1"/>
    <property type="molecule type" value="Genomic_DNA"/>
</dbReference>
<name>A0A8H9MC88_9PSEU</name>
<proteinExistence type="inferred from homology"/>
<dbReference type="Proteomes" id="UP000658656">
    <property type="component" value="Unassembled WGS sequence"/>
</dbReference>